<dbReference type="OrthoDB" id="134460at2"/>
<keyword evidence="3" id="KW-1185">Reference proteome</keyword>
<feature type="transmembrane region" description="Helical" evidence="1">
    <location>
        <begin position="185"/>
        <end position="204"/>
    </location>
</feature>
<feature type="transmembrane region" description="Helical" evidence="1">
    <location>
        <begin position="225"/>
        <end position="247"/>
    </location>
</feature>
<feature type="transmembrane region" description="Helical" evidence="1">
    <location>
        <begin position="293"/>
        <end position="315"/>
    </location>
</feature>
<feature type="transmembrane region" description="Helical" evidence="1">
    <location>
        <begin position="428"/>
        <end position="447"/>
    </location>
</feature>
<feature type="transmembrane region" description="Helical" evidence="1">
    <location>
        <begin position="557"/>
        <end position="576"/>
    </location>
</feature>
<feature type="transmembrane region" description="Helical" evidence="1">
    <location>
        <begin position="64"/>
        <end position="84"/>
    </location>
</feature>
<dbReference type="InterPro" id="IPR018746">
    <property type="entry name" value="DUF2298"/>
</dbReference>
<evidence type="ECO:0000256" key="1">
    <source>
        <dbReference type="SAM" id="Phobius"/>
    </source>
</evidence>
<feature type="transmembrane region" description="Helical" evidence="1">
    <location>
        <begin position="583"/>
        <end position="605"/>
    </location>
</feature>
<dbReference type="Proteomes" id="UP000287352">
    <property type="component" value="Unassembled WGS sequence"/>
</dbReference>
<feature type="transmembrane region" description="Helical" evidence="1">
    <location>
        <begin position="664"/>
        <end position="688"/>
    </location>
</feature>
<dbReference type="EMBL" id="BIFR01000001">
    <property type="protein sequence ID" value="GCE11686.1"/>
    <property type="molecule type" value="Genomic_DNA"/>
</dbReference>
<keyword evidence="1" id="KW-0812">Transmembrane</keyword>
<protein>
    <recommendedName>
        <fullName evidence="4">YYY membrane protein</fullName>
    </recommendedName>
</protein>
<comment type="caution">
    <text evidence="2">The sequence shown here is derived from an EMBL/GenBank/DDBJ whole genome shotgun (WGS) entry which is preliminary data.</text>
</comment>
<feature type="transmembrane region" description="Helical" evidence="1">
    <location>
        <begin position="384"/>
        <end position="408"/>
    </location>
</feature>
<dbReference type="PANTHER" id="PTHR10790:SF51">
    <property type="entry name" value="TETRATRICOPEPTIDE REPEAT PROTEIN"/>
    <property type="match status" value="1"/>
</dbReference>
<name>A0A401ZXV2_9CHLR</name>
<proteinExistence type="predicted"/>
<reference evidence="3" key="1">
    <citation type="submission" date="2018-12" db="EMBL/GenBank/DDBJ databases">
        <title>Tengunoibacter tsumagoiensis gen. nov., sp. nov., Dictyobacter kobayashii sp. nov., D. alpinus sp. nov., and D. joshuensis sp. nov. and description of Dictyobacteraceae fam. nov. within the order Ktedonobacterales isolated from Tengu-no-mugimeshi.</title>
        <authorList>
            <person name="Wang C.M."/>
            <person name="Zheng Y."/>
            <person name="Sakai Y."/>
            <person name="Toyoda A."/>
            <person name="Minakuchi Y."/>
            <person name="Abe K."/>
            <person name="Yokota A."/>
            <person name="Yabe S."/>
        </authorList>
    </citation>
    <scope>NUCLEOTIDE SEQUENCE [LARGE SCALE GENOMIC DNA]</scope>
    <source>
        <strain evidence="3">Uno3</strain>
    </source>
</reference>
<keyword evidence="1" id="KW-0472">Membrane</keyword>
<feature type="transmembrane region" description="Helical" evidence="1">
    <location>
        <begin position="327"/>
        <end position="347"/>
    </location>
</feature>
<dbReference type="PANTHER" id="PTHR10790">
    <property type="entry name" value="TPR-DOMAIN CONTAINING PROTEIN"/>
    <property type="match status" value="1"/>
</dbReference>
<evidence type="ECO:0000313" key="2">
    <source>
        <dbReference type="EMBL" id="GCE11686.1"/>
    </source>
</evidence>
<feature type="transmembrane region" description="Helical" evidence="1">
    <location>
        <begin position="96"/>
        <end position="116"/>
    </location>
</feature>
<sequence length="855" mass="95290">MFELFQMWALVELLGLVCFPLTLAVCHNLPDRGWAFSKSLGVAVFGFCIWFPLMLIPALPFSQFFILGVGLLLLAASLMSLLRVRFTVLKVVRSHLPYVVVTELIFLGMVFLLGWLRSCGPEIRSYEMFMDEGFIAGIMRSPHLPPNDVWFAGYSINYYYYAHFIVAMLAKLLGQSPSVAFNTGISLFFGLTAVNLFGVTANIVGWGRYLRRCKRGGVEPERADYVLPSLSLAIPFGLLTMVMGLIFGNLAATQQWWQQHGDAMAHFDWFAPSRVIPSTINEFPAFSFLLSCFHAHVLALAFTILAIGLACNLLLEKDGKGLALFGRGWHLPINLLLTALVLGGLFTMNGWDYPVYLALAVTCIGLQQWLAYECRFQWSLVFDIFFPVVCLGILSFLLYTPFYLHFSSPAQGLGLLPATQRSLLGNELQIYGLFAFIFLSLLLASIFKRPLFELFGVAGQDAPAVIASATLPESIASEEPVDTFPGSLQMQAEMVGEPMALEQAQDNMLPGQAQVAVLVAEQEVVPETYPASWMIWLLGVVTYLVLCLALLRFLPNSLTLVVGSSIALIGTVALFYNLRDRTLAFVLLLGSLAFALVAFCEIVFLRDAFAGGDFQRMNTVFKFYFQAWALLSIACGGGLFFILDSFRPEPFHGLQFRWMQRGALGIWSLFLLVLFLASATYPLVAPYWRYGQSDPKTQKLALLSTNSLDGLTYLGKDPAGVGDYQAIRWLNEHIQGDPVIVEAVGDDYSSYARISAFTGLPTPMGWVGHEIQWRLNWLNNPTNGGEFNRRGGDVSLIYTNPNNAQVLTTMAHYHAQYLYVGLLEREKYTGADLQRFRTFMNVVYNANGVTIYQVR</sequence>
<dbReference type="AlphaFoldDB" id="A0A401ZXV2"/>
<dbReference type="RefSeq" id="WP_126579368.1">
    <property type="nucleotide sequence ID" value="NZ_BIFR01000001.1"/>
</dbReference>
<feature type="transmembrane region" description="Helical" evidence="1">
    <location>
        <begin position="625"/>
        <end position="643"/>
    </location>
</feature>
<feature type="transmembrane region" description="Helical" evidence="1">
    <location>
        <begin position="353"/>
        <end position="372"/>
    </location>
</feature>
<evidence type="ECO:0008006" key="4">
    <source>
        <dbReference type="Google" id="ProtNLM"/>
    </source>
</evidence>
<accession>A0A401ZXV2</accession>
<evidence type="ECO:0000313" key="3">
    <source>
        <dbReference type="Proteomes" id="UP000287352"/>
    </source>
</evidence>
<organism evidence="2 3">
    <name type="scientific">Tengunoibacter tsumagoiensis</name>
    <dbReference type="NCBI Taxonomy" id="2014871"/>
    <lineage>
        <taxon>Bacteria</taxon>
        <taxon>Bacillati</taxon>
        <taxon>Chloroflexota</taxon>
        <taxon>Ktedonobacteria</taxon>
        <taxon>Ktedonobacterales</taxon>
        <taxon>Dictyobacteraceae</taxon>
        <taxon>Tengunoibacter</taxon>
    </lineage>
</organism>
<keyword evidence="1" id="KW-1133">Transmembrane helix</keyword>
<dbReference type="Pfam" id="PF10060">
    <property type="entry name" value="DUF2298"/>
    <property type="match status" value="1"/>
</dbReference>
<feature type="transmembrane region" description="Helical" evidence="1">
    <location>
        <begin position="533"/>
        <end position="551"/>
    </location>
</feature>
<gene>
    <name evidence="2" type="ORF">KTT_15450</name>
</gene>
<feature type="transmembrane region" description="Helical" evidence="1">
    <location>
        <begin position="40"/>
        <end position="59"/>
    </location>
</feature>